<feature type="compositionally biased region" description="Low complexity" evidence="1">
    <location>
        <begin position="122"/>
        <end position="131"/>
    </location>
</feature>
<dbReference type="AlphaFoldDB" id="A0A5A5TFK8"/>
<dbReference type="OrthoDB" id="156456at2"/>
<evidence type="ECO:0000256" key="1">
    <source>
        <dbReference type="SAM" id="MobiDB-lite"/>
    </source>
</evidence>
<keyword evidence="2" id="KW-0812">Transmembrane</keyword>
<comment type="caution">
    <text evidence="4">The sequence shown here is derived from an EMBL/GenBank/DDBJ whole genome shotgun (WGS) entry which is preliminary data.</text>
</comment>
<dbReference type="InterPro" id="IPR026870">
    <property type="entry name" value="Zinc_ribbon_dom"/>
</dbReference>
<sequence>MKCSQCSTELRENTAFCPRCGTRTQTSQISTFSYLPPGAPPWPTAPPVTRPSIIEANTVDPPGNGPLKTRQRDSKARKAGRGWIATIAVLVLAPVLGVLIALATLYSNGQLTNTPARAVNTNTTRAQTRATPKPSQSQNTLPIPTSFKTAKDPTINVSLQYPADWTAGAPQKSTTSTSMAFTSQNQIGIQVYLTHFASSVTSSIPDTATLNQAHMQNLNQQGFQNIQTVQTSNAQPSIGGEKWSQNEATVLDTNNNKYHFTIISVNHKKSYYSIAVFMPDDIYREATQKYLQPMFNSFKFLS</sequence>
<accession>A0A5A5TFK8</accession>
<gene>
    <name evidence="4" type="ORF">KDI_37660</name>
</gene>
<protein>
    <recommendedName>
        <fullName evidence="3">Zinc-ribbon domain-containing protein</fullName>
    </recommendedName>
</protein>
<feature type="domain" description="Zinc-ribbon" evidence="3">
    <location>
        <begin position="2"/>
        <end position="23"/>
    </location>
</feature>
<feature type="region of interest" description="Disordered" evidence="1">
    <location>
        <begin position="122"/>
        <end position="149"/>
    </location>
</feature>
<keyword evidence="2" id="KW-1133">Transmembrane helix</keyword>
<proteinExistence type="predicted"/>
<keyword evidence="2" id="KW-0472">Membrane</keyword>
<dbReference type="RefSeq" id="WP_149403094.1">
    <property type="nucleotide sequence ID" value="NZ_BIXY01000062.1"/>
</dbReference>
<reference evidence="4 5" key="1">
    <citation type="submission" date="2019-01" db="EMBL/GenBank/DDBJ databases">
        <title>Draft genome sequence of Dictyobacter sp. Uno17.</title>
        <authorList>
            <person name="Wang C.M."/>
            <person name="Zheng Y."/>
            <person name="Sakai Y."/>
            <person name="Abe K."/>
            <person name="Yokota A."/>
            <person name="Yabe S."/>
        </authorList>
    </citation>
    <scope>NUCLEOTIDE SEQUENCE [LARGE SCALE GENOMIC DNA]</scope>
    <source>
        <strain evidence="4 5">Uno17</strain>
    </source>
</reference>
<evidence type="ECO:0000313" key="5">
    <source>
        <dbReference type="Proteomes" id="UP000322530"/>
    </source>
</evidence>
<dbReference type="EMBL" id="BIXY01000062">
    <property type="protein sequence ID" value="GCF10202.1"/>
    <property type="molecule type" value="Genomic_DNA"/>
</dbReference>
<feature type="compositionally biased region" description="Polar residues" evidence="1">
    <location>
        <begin position="133"/>
        <end position="148"/>
    </location>
</feature>
<evidence type="ECO:0000313" key="4">
    <source>
        <dbReference type="EMBL" id="GCF10202.1"/>
    </source>
</evidence>
<feature type="compositionally biased region" description="Pro residues" evidence="1">
    <location>
        <begin position="37"/>
        <end position="49"/>
    </location>
</feature>
<dbReference type="Proteomes" id="UP000322530">
    <property type="component" value="Unassembled WGS sequence"/>
</dbReference>
<organism evidence="4 5">
    <name type="scientific">Dictyobacter arantiisoli</name>
    <dbReference type="NCBI Taxonomy" id="2014874"/>
    <lineage>
        <taxon>Bacteria</taxon>
        <taxon>Bacillati</taxon>
        <taxon>Chloroflexota</taxon>
        <taxon>Ktedonobacteria</taxon>
        <taxon>Ktedonobacterales</taxon>
        <taxon>Dictyobacteraceae</taxon>
        <taxon>Dictyobacter</taxon>
    </lineage>
</organism>
<keyword evidence="5" id="KW-1185">Reference proteome</keyword>
<evidence type="ECO:0000259" key="3">
    <source>
        <dbReference type="Pfam" id="PF13240"/>
    </source>
</evidence>
<feature type="transmembrane region" description="Helical" evidence="2">
    <location>
        <begin position="82"/>
        <end position="106"/>
    </location>
</feature>
<dbReference type="Pfam" id="PF13240">
    <property type="entry name" value="Zn_Ribbon_1"/>
    <property type="match status" value="1"/>
</dbReference>
<evidence type="ECO:0000256" key="2">
    <source>
        <dbReference type="SAM" id="Phobius"/>
    </source>
</evidence>
<feature type="region of interest" description="Disordered" evidence="1">
    <location>
        <begin position="36"/>
        <end position="75"/>
    </location>
</feature>
<name>A0A5A5TFK8_9CHLR</name>
<dbReference type="Gene3D" id="3.40.1000.10">
    <property type="entry name" value="Mog1/PsbP, alpha/beta/alpha sandwich"/>
    <property type="match status" value="1"/>
</dbReference>